<proteinExistence type="predicted"/>
<reference evidence="4 8" key="4">
    <citation type="submission" date="2020-04" db="EMBL/GenBank/DDBJ databases">
        <title>The Whole Genome Analysis of High salt-tolerant Sphingobium yanoikuyae YC-XJ2 with Aryl organophosphorus flame retardants (aryl-OPFRs)-degrading capacity and characteristics of Related phosphotriesterase.</title>
        <authorList>
            <person name="Li X."/>
        </authorList>
    </citation>
    <scope>NUCLEOTIDE SEQUENCE [LARGE SCALE GENOMIC DNA]</scope>
    <source>
        <strain evidence="4 8">YC-XJ2</strain>
    </source>
</reference>
<dbReference type="OrthoDB" id="7478809at2"/>
<reference evidence="3 6" key="2">
    <citation type="submission" date="2016-02" db="EMBL/GenBank/DDBJ databases">
        <authorList>
            <person name="Wen L."/>
            <person name="He K."/>
            <person name="Yang H."/>
        </authorList>
    </citation>
    <scope>NUCLEOTIDE SEQUENCE [LARGE SCALE GENOMIC DNA]</scope>
    <source>
        <strain evidence="3 6">CD09_2</strain>
    </source>
</reference>
<gene>
    <name evidence="3" type="ORF">AX777_13800</name>
    <name evidence="2" type="ORF">CP98_05016</name>
    <name evidence="1" type="ORF">EBF16_18665</name>
    <name evidence="4" type="ORF">HH800_18580</name>
</gene>
<evidence type="ECO:0000313" key="6">
    <source>
        <dbReference type="Proteomes" id="UP000077262"/>
    </source>
</evidence>
<reference evidence="2 5" key="1">
    <citation type="submission" date="2014-03" db="EMBL/GenBank/DDBJ databases">
        <title>Genome sequence of Sphingobium yanoikuyae B1.</title>
        <authorList>
            <person name="Gan H.M."/>
            <person name="Gan H.Y."/>
            <person name="Savka M.A."/>
        </authorList>
    </citation>
    <scope>NUCLEOTIDE SEQUENCE [LARGE SCALE GENOMIC DNA]</scope>
    <source>
        <strain evidence="2 5">B1</strain>
    </source>
</reference>
<sequence>MIISAHHAFGIVTLVLFGAFEAMPARAANEDPRYAPLLVASNARLLHGIPVAHAPKTYALAVATPTDHFDLARVRSRSLNLLLGPSSLRLSANRAASFVHQDGSADQDRWSLRSISFNAAIPLMDMLNLSLNGDYAHMGRRLHVVEINPRRLSTNIASIGLAIDDARGSRLSLDYRSISRPSRHDALTRLAETLGGAPLTGSGPELALASPAPGVSGSIDWRLCVSDMRRPAMDLTGLEGSAIVNDARALASFRYHL</sequence>
<evidence type="ECO:0000313" key="8">
    <source>
        <dbReference type="Proteomes" id="UP000502611"/>
    </source>
</evidence>
<protein>
    <submittedName>
        <fullName evidence="2">Uncharacterized protein</fullName>
    </submittedName>
</protein>
<dbReference type="EMBL" id="CP033230">
    <property type="protein sequence ID" value="AYO78737.1"/>
    <property type="molecule type" value="Genomic_DNA"/>
</dbReference>
<evidence type="ECO:0000313" key="3">
    <source>
        <dbReference type="EMBL" id="OAH44438.1"/>
    </source>
</evidence>
<accession>A0A085K4M8</accession>
<evidence type="ECO:0000313" key="1">
    <source>
        <dbReference type="EMBL" id="AYO78737.1"/>
    </source>
</evidence>
<evidence type="ECO:0000313" key="5">
    <source>
        <dbReference type="Proteomes" id="UP000028534"/>
    </source>
</evidence>
<dbReference type="Proteomes" id="UP000502611">
    <property type="component" value="Chromosome"/>
</dbReference>
<dbReference type="EMBL" id="JGVR01000059">
    <property type="protein sequence ID" value="KEZ13034.1"/>
    <property type="molecule type" value="Genomic_DNA"/>
</dbReference>
<dbReference type="RefSeq" id="WP_037509331.1">
    <property type="nucleotide sequence ID" value="NZ_CAIGKD010000008.1"/>
</dbReference>
<dbReference type="EMBL" id="LSTR01000030">
    <property type="protein sequence ID" value="OAH44438.1"/>
    <property type="molecule type" value="Genomic_DNA"/>
</dbReference>
<evidence type="ECO:0000313" key="7">
    <source>
        <dbReference type="Proteomes" id="UP000280708"/>
    </source>
</evidence>
<dbReference type="Proteomes" id="UP000028534">
    <property type="component" value="Unassembled WGS sequence"/>
</dbReference>
<dbReference type="AlphaFoldDB" id="A0A085K4M8"/>
<evidence type="ECO:0000313" key="2">
    <source>
        <dbReference type="EMBL" id="KEZ13034.1"/>
    </source>
</evidence>
<evidence type="ECO:0000313" key="4">
    <source>
        <dbReference type="EMBL" id="QJR04027.1"/>
    </source>
</evidence>
<dbReference type="Proteomes" id="UP000077262">
    <property type="component" value="Unassembled WGS sequence"/>
</dbReference>
<name>A0A085K4M8_SPHYA</name>
<dbReference type="EMBL" id="CP053021">
    <property type="protein sequence ID" value="QJR04027.1"/>
    <property type="molecule type" value="Genomic_DNA"/>
</dbReference>
<organism evidence="2 5">
    <name type="scientific">Sphingobium yanoikuyae</name>
    <name type="common">Sphingomonas yanoikuyae</name>
    <dbReference type="NCBI Taxonomy" id="13690"/>
    <lineage>
        <taxon>Bacteria</taxon>
        <taxon>Pseudomonadati</taxon>
        <taxon>Pseudomonadota</taxon>
        <taxon>Alphaproteobacteria</taxon>
        <taxon>Sphingomonadales</taxon>
        <taxon>Sphingomonadaceae</taxon>
        <taxon>Sphingobium</taxon>
    </lineage>
</organism>
<dbReference type="STRING" id="13690.AX777_13800"/>
<reference evidence="1 7" key="3">
    <citation type="submission" date="2018-10" db="EMBL/GenBank/DDBJ databases">
        <title>Characterization and genome analysis of a novel bacterium Sphingobium yanoikuyae SJTF8 capable of degrading PAHs.</title>
        <authorList>
            <person name="Yin C."/>
            <person name="Xiong W."/>
            <person name="Liang R."/>
        </authorList>
    </citation>
    <scope>NUCLEOTIDE SEQUENCE [LARGE SCALE GENOMIC DNA]</scope>
    <source>
        <strain evidence="1 7">SJTF8</strain>
    </source>
</reference>
<dbReference type="PATRIC" id="fig|13690.10.peg.5184"/>
<dbReference type="Proteomes" id="UP000280708">
    <property type="component" value="Chromosome"/>
</dbReference>